<dbReference type="InterPro" id="IPR016161">
    <property type="entry name" value="Ald_DH/histidinol_DH"/>
</dbReference>
<dbReference type="InterPro" id="IPR015590">
    <property type="entry name" value="Aldehyde_DH_dom"/>
</dbReference>
<dbReference type="FunFam" id="3.40.605.10:FF:000001">
    <property type="entry name" value="Aldehyde dehydrogenase 1"/>
    <property type="match status" value="1"/>
</dbReference>
<sequence>MGFTIPDKIENRLFINNEFVESSDGKKFNVKSPYSHETVASVFEATENDTNKAVAAAKAAFPEWSEKDPHERGQHLEKLATLMAQNHEQFAVLDAICMGRPVSSYFDALYAAGFVSHYATAAYAYGKGTTSLNTKGFVNLTFRQPIGVVGAIIPWNVPVVMLAHKITPAVASGCTIVLKSSEKAPLSSLKFAQLVKEAGFPPGVINIISGYGTPSGSTLALHPDVRCLNFTGSGATGKKIQEMAAKSNLKRVILELGGKSPTLIFDDADISQAAAETAASIRLVSGQACIANSRIYVQDTIADKFQTEFKKHFTNAQIGDPLDPATTHGPQADEIQYNRVKEFVELGKSKALGKLVAGGDFPKANGKGYFVNPTIFLDVPEDARTFKEEIFGSVVGINTFSNEKDVLAKANDTEYGLYSAVYTKDISRAMRVAKALEAGCVGINCTSPSMAHDMPFGGYKQSGQGREGFGYSMENYLEEKAVLIKIDNAAAGMIG</sequence>
<feature type="domain" description="Aldehyde dehydrogenase" evidence="7">
    <location>
        <begin position="19"/>
        <end position="482"/>
    </location>
</feature>
<evidence type="ECO:0000256" key="2">
    <source>
        <dbReference type="ARBA" id="ARBA00023002"/>
    </source>
</evidence>
<comment type="caution">
    <text evidence="8">The sequence shown here is derived from an EMBL/GenBank/DDBJ whole genome shotgun (WGS) entry which is preliminary data.</text>
</comment>
<dbReference type="FunFam" id="3.40.309.10:FF:000012">
    <property type="entry name" value="Betaine aldehyde dehydrogenase"/>
    <property type="match status" value="1"/>
</dbReference>
<dbReference type="InterPro" id="IPR029510">
    <property type="entry name" value="Ald_DH_CS_GLU"/>
</dbReference>
<gene>
    <name evidence="8" type="ORF">NA57DRAFT_44524</name>
</gene>
<dbReference type="OrthoDB" id="310895at2759"/>
<keyword evidence="9" id="KW-1185">Reference proteome</keyword>
<dbReference type="Gene3D" id="3.40.309.10">
    <property type="entry name" value="Aldehyde Dehydrogenase, Chain A, domain 2"/>
    <property type="match status" value="1"/>
</dbReference>
<comment type="catalytic activity">
    <reaction evidence="4">
        <text>an aldehyde + NAD(+) + H2O = a carboxylate + NADH + 2 H(+)</text>
        <dbReference type="Rhea" id="RHEA:16185"/>
        <dbReference type="ChEBI" id="CHEBI:15377"/>
        <dbReference type="ChEBI" id="CHEBI:15378"/>
        <dbReference type="ChEBI" id="CHEBI:17478"/>
        <dbReference type="ChEBI" id="CHEBI:29067"/>
        <dbReference type="ChEBI" id="CHEBI:57540"/>
        <dbReference type="ChEBI" id="CHEBI:57945"/>
        <dbReference type="EC" id="1.2.1.3"/>
    </reaction>
</comment>
<evidence type="ECO:0000256" key="3">
    <source>
        <dbReference type="ARBA" id="ARBA00024226"/>
    </source>
</evidence>
<dbReference type="Pfam" id="PF00171">
    <property type="entry name" value="Aldedh"/>
    <property type="match status" value="1"/>
</dbReference>
<evidence type="ECO:0000256" key="4">
    <source>
        <dbReference type="ARBA" id="ARBA00049194"/>
    </source>
</evidence>
<evidence type="ECO:0000313" key="9">
    <source>
        <dbReference type="Proteomes" id="UP000799772"/>
    </source>
</evidence>
<proteinExistence type="inferred from homology"/>
<comment type="similarity">
    <text evidence="1 6">Belongs to the aldehyde dehydrogenase family.</text>
</comment>
<dbReference type="EC" id="1.2.1.3" evidence="3"/>
<protein>
    <recommendedName>
        <fullName evidence="3">aldehyde dehydrogenase (NAD(+))</fullName>
        <ecNumber evidence="3">1.2.1.3</ecNumber>
    </recommendedName>
</protein>
<dbReference type="AlphaFoldDB" id="A0A9P4M5T0"/>
<evidence type="ECO:0000256" key="1">
    <source>
        <dbReference type="ARBA" id="ARBA00009986"/>
    </source>
</evidence>
<accession>A0A9P4M5T0</accession>
<name>A0A9P4M5T0_9PEZI</name>
<dbReference type="PANTHER" id="PTHR11699">
    <property type="entry name" value="ALDEHYDE DEHYDROGENASE-RELATED"/>
    <property type="match status" value="1"/>
</dbReference>
<evidence type="ECO:0000256" key="6">
    <source>
        <dbReference type="RuleBase" id="RU003345"/>
    </source>
</evidence>
<evidence type="ECO:0000313" key="8">
    <source>
        <dbReference type="EMBL" id="KAF2095622.1"/>
    </source>
</evidence>
<keyword evidence="2 6" id="KW-0560">Oxidoreductase</keyword>
<dbReference type="Gene3D" id="3.40.605.10">
    <property type="entry name" value="Aldehyde Dehydrogenase, Chain A, domain 1"/>
    <property type="match status" value="1"/>
</dbReference>
<dbReference type="PROSITE" id="PS00687">
    <property type="entry name" value="ALDEHYDE_DEHYDR_GLU"/>
    <property type="match status" value="1"/>
</dbReference>
<dbReference type="InterPro" id="IPR016162">
    <property type="entry name" value="Ald_DH_N"/>
</dbReference>
<dbReference type="SUPFAM" id="SSF53720">
    <property type="entry name" value="ALDH-like"/>
    <property type="match status" value="1"/>
</dbReference>
<dbReference type="GO" id="GO:0004029">
    <property type="term" value="F:aldehyde dehydrogenase (NAD+) activity"/>
    <property type="evidence" value="ECO:0007669"/>
    <property type="project" value="UniProtKB-EC"/>
</dbReference>
<dbReference type="InterPro" id="IPR016163">
    <property type="entry name" value="Ald_DH_C"/>
</dbReference>
<dbReference type="Proteomes" id="UP000799772">
    <property type="component" value="Unassembled WGS sequence"/>
</dbReference>
<feature type="active site" evidence="5">
    <location>
        <position position="255"/>
    </location>
</feature>
<evidence type="ECO:0000256" key="5">
    <source>
        <dbReference type="PROSITE-ProRule" id="PRU10007"/>
    </source>
</evidence>
<evidence type="ECO:0000259" key="7">
    <source>
        <dbReference type="Pfam" id="PF00171"/>
    </source>
</evidence>
<organism evidence="8 9">
    <name type="scientific">Rhizodiscina lignyota</name>
    <dbReference type="NCBI Taxonomy" id="1504668"/>
    <lineage>
        <taxon>Eukaryota</taxon>
        <taxon>Fungi</taxon>
        <taxon>Dikarya</taxon>
        <taxon>Ascomycota</taxon>
        <taxon>Pezizomycotina</taxon>
        <taxon>Dothideomycetes</taxon>
        <taxon>Pleosporomycetidae</taxon>
        <taxon>Aulographales</taxon>
        <taxon>Rhizodiscinaceae</taxon>
        <taxon>Rhizodiscina</taxon>
    </lineage>
</organism>
<reference evidence="8" key="1">
    <citation type="journal article" date="2020" name="Stud. Mycol.">
        <title>101 Dothideomycetes genomes: a test case for predicting lifestyles and emergence of pathogens.</title>
        <authorList>
            <person name="Haridas S."/>
            <person name="Albert R."/>
            <person name="Binder M."/>
            <person name="Bloem J."/>
            <person name="Labutti K."/>
            <person name="Salamov A."/>
            <person name="Andreopoulos B."/>
            <person name="Baker S."/>
            <person name="Barry K."/>
            <person name="Bills G."/>
            <person name="Bluhm B."/>
            <person name="Cannon C."/>
            <person name="Castanera R."/>
            <person name="Culley D."/>
            <person name="Daum C."/>
            <person name="Ezra D."/>
            <person name="Gonzalez J."/>
            <person name="Henrissat B."/>
            <person name="Kuo A."/>
            <person name="Liang C."/>
            <person name="Lipzen A."/>
            <person name="Lutzoni F."/>
            <person name="Magnuson J."/>
            <person name="Mondo S."/>
            <person name="Nolan M."/>
            <person name="Ohm R."/>
            <person name="Pangilinan J."/>
            <person name="Park H.-J."/>
            <person name="Ramirez L."/>
            <person name="Alfaro M."/>
            <person name="Sun H."/>
            <person name="Tritt A."/>
            <person name="Yoshinaga Y."/>
            <person name="Zwiers L.-H."/>
            <person name="Turgeon B."/>
            <person name="Goodwin S."/>
            <person name="Spatafora J."/>
            <person name="Crous P."/>
            <person name="Grigoriev I."/>
        </authorList>
    </citation>
    <scope>NUCLEOTIDE SEQUENCE</scope>
    <source>
        <strain evidence="8">CBS 133067</strain>
    </source>
</reference>
<dbReference type="EMBL" id="ML978131">
    <property type="protein sequence ID" value="KAF2095622.1"/>
    <property type="molecule type" value="Genomic_DNA"/>
</dbReference>